<proteinExistence type="inferred from homology"/>
<evidence type="ECO:0000259" key="7">
    <source>
        <dbReference type="SMART" id="SM00852"/>
    </source>
</evidence>
<evidence type="ECO:0000256" key="4">
    <source>
        <dbReference type="ARBA" id="ARBA00023150"/>
    </source>
</evidence>
<evidence type="ECO:0000256" key="3">
    <source>
        <dbReference type="ARBA" id="ARBA00008339"/>
    </source>
</evidence>
<comment type="function">
    <text evidence="5">Catalyzes two steps in the biosynthesis of the molybdenum cofactor. In the first step, molybdopterin is adenylated. Subsequently, molybdate is inserted into adenylated molybdopterin and AMP is released.</text>
</comment>
<comment type="catalytic activity">
    <reaction evidence="5">
        <text>adenylyl-molybdopterin + molybdate = Mo-molybdopterin + AMP + H(+)</text>
        <dbReference type="Rhea" id="RHEA:35047"/>
        <dbReference type="ChEBI" id="CHEBI:15378"/>
        <dbReference type="ChEBI" id="CHEBI:36264"/>
        <dbReference type="ChEBI" id="CHEBI:62727"/>
        <dbReference type="ChEBI" id="CHEBI:71302"/>
        <dbReference type="ChEBI" id="CHEBI:456215"/>
    </reaction>
</comment>
<evidence type="ECO:0000313" key="8">
    <source>
        <dbReference type="EMBL" id="KOO25125.1"/>
    </source>
</evidence>
<evidence type="ECO:0000256" key="5">
    <source>
        <dbReference type="RuleBase" id="RU365090"/>
    </source>
</evidence>
<comment type="similarity">
    <text evidence="2">In the N-terminal section; belongs to the MoaB/Mog family.</text>
</comment>
<comment type="caution">
    <text evidence="8">The sequence shown here is derived from an EMBL/GenBank/DDBJ whole genome shotgun (WGS) entry which is preliminary data.</text>
</comment>
<evidence type="ECO:0000313" key="9">
    <source>
        <dbReference type="Proteomes" id="UP000037460"/>
    </source>
</evidence>
<dbReference type="Proteomes" id="UP000037460">
    <property type="component" value="Unassembled WGS sequence"/>
</dbReference>
<protein>
    <submittedName>
        <fullName evidence="8">Molybdopterin biosynthesis protein cnx1-like protein</fullName>
    </submittedName>
</protein>
<dbReference type="EMBL" id="JWZX01003016">
    <property type="protein sequence ID" value="KOO25125.1"/>
    <property type="molecule type" value="Genomic_DNA"/>
</dbReference>
<dbReference type="Pfam" id="PF03453">
    <property type="entry name" value="MoeA_N"/>
    <property type="match status" value="1"/>
</dbReference>
<dbReference type="Pfam" id="PF03454">
    <property type="entry name" value="MoeA_C"/>
    <property type="match status" value="1"/>
</dbReference>
<feature type="domain" description="MoaB/Mog" evidence="7">
    <location>
        <begin position="181"/>
        <end position="342"/>
    </location>
</feature>
<reference evidence="9" key="1">
    <citation type="journal article" date="2015" name="PLoS Genet.">
        <title>Genome Sequence and Transcriptome Analyses of Chrysochromulina tobin: Metabolic Tools for Enhanced Algal Fitness in the Prominent Order Prymnesiales (Haptophyceae).</title>
        <authorList>
            <person name="Hovde B.T."/>
            <person name="Deodato C.R."/>
            <person name="Hunsperger H.M."/>
            <person name="Ryken S.A."/>
            <person name="Yost W."/>
            <person name="Jha R.K."/>
            <person name="Patterson J."/>
            <person name="Monnat R.J. Jr."/>
            <person name="Barlow S.B."/>
            <person name="Starkenburg S.R."/>
            <person name="Cattolico R.A."/>
        </authorList>
    </citation>
    <scope>NUCLEOTIDE SEQUENCE</scope>
    <source>
        <strain evidence="9">CCMP291</strain>
    </source>
</reference>
<evidence type="ECO:0000256" key="2">
    <source>
        <dbReference type="ARBA" id="ARBA00007589"/>
    </source>
</evidence>
<dbReference type="InterPro" id="IPR005111">
    <property type="entry name" value="MoeA_C_domain_IV"/>
</dbReference>
<keyword evidence="5" id="KW-0808">Transferase</keyword>
<keyword evidence="9" id="KW-1185">Reference proteome</keyword>
<dbReference type="InterPro" id="IPR036688">
    <property type="entry name" value="MoeA_C_domain_IV_sf"/>
</dbReference>
<dbReference type="GO" id="GO:0005524">
    <property type="term" value="F:ATP binding"/>
    <property type="evidence" value="ECO:0007669"/>
    <property type="project" value="UniProtKB-UniRule"/>
</dbReference>
<dbReference type="GO" id="GO:0046872">
    <property type="term" value="F:metal ion binding"/>
    <property type="evidence" value="ECO:0007669"/>
    <property type="project" value="UniProtKB-UniRule"/>
</dbReference>
<dbReference type="SUPFAM" id="SSF53218">
    <property type="entry name" value="Molybdenum cofactor biosynthesis proteins"/>
    <property type="match status" value="1"/>
</dbReference>
<dbReference type="GO" id="GO:0061598">
    <property type="term" value="F:molybdopterin adenylyltransferase activity"/>
    <property type="evidence" value="ECO:0007669"/>
    <property type="project" value="UniProtKB-UniRule"/>
</dbReference>
<dbReference type="InterPro" id="IPR005110">
    <property type="entry name" value="MoeA_linker/N"/>
</dbReference>
<dbReference type="PANTHER" id="PTHR10192">
    <property type="entry name" value="MOLYBDOPTERIN BIOSYNTHESIS PROTEIN"/>
    <property type="match status" value="1"/>
</dbReference>
<dbReference type="GO" id="GO:0005829">
    <property type="term" value="C:cytosol"/>
    <property type="evidence" value="ECO:0007669"/>
    <property type="project" value="TreeGrafter"/>
</dbReference>
<comment type="catalytic activity">
    <reaction evidence="5">
        <text>molybdopterin + ATP + H(+) = adenylyl-molybdopterin + diphosphate</text>
        <dbReference type="Rhea" id="RHEA:31331"/>
        <dbReference type="ChEBI" id="CHEBI:15378"/>
        <dbReference type="ChEBI" id="CHEBI:30616"/>
        <dbReference type="ChEBI" id="CHEBI:33019"/>
        <dbReference type="ChEBI" id="CHEBI:58698"/>
        <dbReference type="ChEBI" id="CHEBI:62727"/>
    </reaction>
</comment>
<comment type="pathway">
    <text evidence="1 5">Cofactor biosynthesis; molybdopterin biosynthesis.</text>
</comment>
<evidence type="ECO:0000256" key="6">
    <source>
        <dbReference type="SAM" id="MobiDB-lite"/>
    </source>
</evidence>
<dbReference type="CDD" id="cd00887">
    <property type="entry name" value="MoeA"/>
    <property type="match status" value="1"/>
</dbReference>
<dbReference type="GO" id="GO:0006777">
    <property type="term" value="P:Mo-molybdopterin cofactor biosynthetic process"/>
    <property type="evidence" value="ECO:0007669"/>
    <property type="project" value="UniProtKB-UniRule"/>
</dbReference>
<dbReference type="AlphaFoldDB" id="A0A0M0JFA8"/>
<keyword evidence="4 5" id="KW-0501">Molybdenum cofactor biosynthesis</keyword>
<dbReference type="SUPFAM" id="SSF63867">
    <property type="entry name" value="MoeA C-terminal domain-like"/>
    <property type="match status" value="1"/>
</dbReference>
<dbReference type="InterPro" id="IPR036425">
    <property type="entry name" value="MoaB/Mog-like_dom_sf"/>
</dbReference>
<dbReference type="Pfam" id="PF00994">
    <property type="entry name" value="MoCF_biosynth"/>
    <property type="match status" value="1"/>
</dbReference>
<comment type="similarity">
    <text evidence="5">Belongs to the MoeA family.</text>
</comment>
<sequence length="465" mass="47550">MPIMKGLSVEEAAEIVLAEVRSLPTERCGLRDVLGRRLAEDVFAPRPHPPFPAAIKDGYAVRAADGSAERVVVSEIRAGDAAAQPELASGQATYITTGAPLPPGADAVIGIEEVREVGTRRIALTSAAAPKAGQEVRAVGSDMADGALVLSASDLLGAAEVGLLGGLGFSSALVGGVPTCAVLSTGDELLDALAGSAGSPEDGERRATGKIFDSNRPMLLALSAAEGARTLDLGLSSDVAGVLEAKLEAALAADVDVLVCSGGVSMGDRDLIKPLLKARGTFHFGTVVMKPGKPLTFATLPRSPSSGGGGTARAPLLVFGLPGNPVSAYACFHLVVAPTLRKLSGSLTPRPRRLVARLGVPITPDAERPEYHRVVLTSTRDGLVATSTGRQISSRLASCRGSDALVEVPAGGAAWPARTLVSALLAEINDHLSNCKAAREMMGMGSPPSRPKAKAKANKSPAKAR</sequence>
<dbReference type="GO" id="GO:0061599">
    <property type="term" value="F:molybdopterin molybdotransferase activity"/>
    <property type="evidence" value="ECO:0007669"/>
    <property type="project" value="UniProtKB-UniRule"/>
</dbReference>
<gene>
    <name evidence="8" type="ORF">Ctob_006773</name>
</gene>
<comment type="similarity">
    <text evidence="3">In the C-terminal section; belongs to the MoeA family.</text>
</comment>
<feature type="non-terminal residue" evidence="8">
    <location>
        <position position="465"/>
    </location>
</feature>
<dbReference type="InterPro" id="IPR008284">
    <property type="entry name" value="MoCF_biosynth_CS"/>
</dbReference>
<dbReference type="PANTHER" id="PTHR10192:SF5">
    <property type="entry name" value="GEPHYRIN"/>
    <property type="match status" value="1"/>
</dbReference>
<keyword evidence="5" id="KW-0479">Metal-binding</keyword>
<keyword evidence="5" id="KW-0500">Molybdenum</keyword>
<dbReference type="FunFam" id="2.170.190.11:FF:000001">
    <property type="entry name" value="Molybdopterin molybdenumtransferase"/>
    <property type="match status" value="1"/>
</dbReference>
<dbReference type="SUPFAM" id="SSF63882">
    <property type="entry name" value="MoeA N-terminal region -like"/>
    <property type="match status" value="1"/>
</dbReference>
<name>A0A0M0JFA8_9EUKA</name>
<dbReference type="Gene3D" id="2.170.190.11">
    <property type="entry name" value="Molybdopterin biosynthesis moea protein, domain 3"/>
    <property type="match status" value="1"/>
</dbReference>
<comment type="cofactor">
    <cofactor evidence="5">
        <name>Mg(2+)</name>
        <dbReference type="ChEBI" id="CHEBI:18420"/>
    </cofactor>
</comment>
<dbReference type="InterPro" id="IPR038987">
    <property type="entry name" value="MoeA-like"/>
</dbReference>
<dbReference type="Gene3D" id="3.40.980.10">
    <property type="entry name" value="MoaB/Mog-like domain"/>
    <property type="match status" value="1"/>
</dbReference>
<feature type="region of interest" description="Disordered" evidence="6">
    <location>
        <begin position="441"/>
        <end position="465"/>
    </location>
</feature>
<accession>A0A0M0JFA8</accession>
<dbReference type="Gene3D" id="3.90.105.10">
    <property type="entry name" value="Molybdopterin biosynthesis moea protein, domain 2"/>
    <property type="match status" value="1"/>
</dbReference>
<dbReference type="SMART" id="SM00852">
    <property type="entry name" value="MoCF_biosynth"/>
    <property type="match status" value="1"/>
</dbReference>
<dbReference type="InterPro" id="IPR001453">
    <property type="entry name" value="MoaB/Mog_dom"/>
</dbReference>
<dbReference type="OrthoDB" id="4349954at2759"/>
<dbReference type="PROSITE" id="PS01079">
    <property type="entry name" value="MOCF_BIOSYNTHESIS_2"/>
    <property type="match status" value="1"/>
</dbReference>
<dbReference type="UniPathway" id="UPA00344"/>
<dbReference type="Gene3D" id="2.40.340.10">
    <property type="entry name" value="MoeA, C-terminal, domain IV"/>
    <property type="match status" value="1"/>
</dbReference>
<feature type="compositionally biased region" description="Basic residues" evidence="6">
    <location>
        <begin position="451"/>
        <end position="465"/>
    </location>
</feature>
<evidence type="ECO:0000256" key="1">
    <source>
        <dbReference type="ARBA" id="ARBA00005046"/>
    </source>
</evidence>
<organism evidence="8 9">
    <name type="scientific">Chrysochromulina tobinii</name>
    <dbReference type="NCBI Taxonomy" id="1460289"/>
    <lineage>
        <taxon>Eukaryota</taxon>
        <taxon>Haptista</taxon>
        <taxon>Haptophyta</taxon>
        <taxon>Prymnesiophyceae</taxon>
        <taxon>Prymnesiales</taxon>
        <taxon>Chrysochromulinaceae</taxon>
        <taxon>Chrysochromulina</taxon>
    </lineage>
</organism>
<dbReference type="InterPro" id="IPR036135">
    <property type="entry name" value="MoeA_linker/N_sf"/>
</dbReference>
<keyword evidence="5" id="KW-0460">Magnesium</keyword>